<dbReference type="OrthoDB" id="4232400at2759"/>
<sequence length="52" mass="5991">MSPSRTWNTDSASKDAGFRNFKHFLESYGLRIYNDDDVQEGKEILKGMGYDV</sequence>
<evidence type="ECO:0000313" key="1">
    <source>
        <dbReference type="EMBL" id="ORX91753.1"/>
    </source>
</evidence>
<keyword evidence="2" id="KW-1185">Reference proteome</keyword>
<accession>A0A1Y1Y174</accession>
<reference evidence="1 2" key="1">
    <citation type="submission" date="2016-07" db="EMBL/GenBank/DDBJ databases">
        <title>Pervasive Adenine N6-methylation of Active Genes in Fungi.</title>
        <authorList>
            <consortium name="DOE Joint Genome Institute"/>
            <person name="Mondo S.J."/>
            <person name="Dannebaum R.O."/>
            <person name="Kuo R.C."/>
            <person name="Labutti K."/>
            <person name="Haridas S."/>
            <person name="Kuo A."/>
            <person name="Salamov A."/>
            <person name="Ahrendt S.R."/>
            <person name="Lipzen A."/>
            <person name="Sullivan W."/>
            <person name="Andreopoulos W.B."/>
            <person name="Clum A."/>
            <person name="Lindquist E."/>
            <person name="Daum C."/>
            <person name="Ramamoorthy G.K."/>
            <person name="Gryganskyi A."/>
            <person name="Culley D."/>
            <person name="Magnuson J.K."/>
            <person name="James T.Y."/>
            <person name="O'Malley M.A."/>
            <person name="Stajich J.E."/>
            <person name="Spatafora J.W."/>
            <person name="Visel A."/>
            <person name="Grigoriev I.V."/>
        </authorList>
    </citation>
    <scope>NUCLEOTIDE SEQUENCE [LARGE SCALE GENOMIC DNA]</scope>
    <source>
        <strain evidence="1 2">CBS 115471</strain>
    </source>
</reference>
<evidence type="ECO:0000313" key="2">
    <source>
        <dbReference type="Proteomes" id="UP000193144"/>
    </source>
</evidence>
<organism evidence="1 2">
    <name type="scientific">Clohesyomyces aquaticus</name>
    <dbReference type="NCBI Taxonomy" id="1231657"/>
    <lineage>
        <taxon>Eukaryota</taxon>
        <taxon>Fungi</taxon>
        <taxon>Dikarya</taxon>
        <taxon>Ascomycota</taxon>
        <taxon>Pezizomycotina</taxon>
        <taxon>Dothideomycetes</taxon>
        <taxon>Pleosporomycetidae</taxon>
        <taxon>Pleosporales</taxon>
        <taxon>Lindgomycetaceae</taxon>
        <taxon>Clohesyomyces</taxon>
    </lineage>
</organism>
<protein>
    <submittedName>
        <fullName evidence="1">Uncharacterized protein</fullName>
    </submittedName>
</protein>
<dbReference type="AlphaFoldDB" id="A0A1Y1Y174"/>
<comment type="caution">
    <text evidence="1">The sequence shown here is derived from an EMBL/GenBank/DDBJ whole genome shotgun (WGS) entry which is preliminary data.</text>
</comment>
<dbReference type="EMBL" id="MCFA01000439">
    <property type="protein sequence ID" value="ORX91753.1"/>
    <property type="molecule type" value="Genomic_DNA"/>
</dbReference>
<dbReference type="Proteomes" id="UP000193144">
    <property type="component" value="Unassembled WGS sequence"/>
</dbReference>
<name>A0A1Y1Y174_9PLEO</name>
<proteinExistence type="predicted"/>
<gene>
    <name evidence="1" type="ORF">BCR34DRAFT_551262</name>
</gene>